<evidence type="ECO:0000256" key="6">
    <source>
        <dbReference type="ARBA" id="ARBA00076959"/>
    </source>
</evidence>
<dbReference type="STRING" id="1801.BRW64_14850"/>
<evidence type="ECO:0000259" key="9">
    <source>
        <dbReference type="Pfam" id="PF00501"/>
    </source>
</evidence>
<dbReference type="EC" id="6.2.1.3" evidence="3"/>
<organism evidence="12 14">
    <name type="scientific">Mycolicibacterium diernhoferi</name>
    <dbReference type="NCBI Taxonomy" id="1801"/>
    <lineage>
        <taxon>Bacteria</taxon>
        <taxon>Bacillati</taxon>
        <taxon>Actinomycetota</taxon>
        <taxon>Actinomycetes</taxon>
        <taxon>Mycobacteriales</taxon>
        <taxon>Mycobacteriaceae</taxon>
        <taxon>Mycolicibacterium</taxon>
    </lineage>
</organism>
<keyword evidence="14" id="KW-1185">Reference proteome</keyword>
<sequence length="515" mass="55443">MYLTQALHRAVAQTPDLPATIFGERIRTWAQSADRAARLAAAFHGLGVATDDRVALLAQNNDAYHDFLFAVPWADAVAVPVNTRWSVHEIAFSLEDAGAVVLVVDDAFLDMVDDLRVLAPTVRSYIHTGDRPRPDGVLGFEEIIAAHDPVPDARRGGDALAAIYYTGGTTGTPKGVMLSHANLMAAALGALATGQFLAPRGRLLHSAPMFHLADGSGWLARNVVGGSHVILPGFTPESVAEAIEHHQITDMFLAPTMIQMFVDSPAAARHDLSSLKHLIYGASPISQAVLERAMRLLPQAKLLQAYGMTELAPTTTVLTAEEHLDPALLRSAGRAVPIAEVKIVDEDDNEVPRGTVGEVAARGPHVMLGYWNRPEETAQALRGGWMHTGDGGYLDDNGYLFIVDRIKDMIVTGGENVYSAEVENALAQHPSVATCAVIGVPDADWGERVHAVVVLHDGVTTTAEELREHCGSLIARYKAPRTVDFVDALPLTAAAKVSKVDLRKRYWDGESRSVN</sequence>
<dbReference type="FunFam" id="3.30.300.30:FF:000008">
    <property type="entry name" value="2,3-dihydroxybenzoate-AMP ligase"/>
    <property type="match status" value="1"/>
</dbReference>
<dbReference type="SUPFAM" id="SSF56801">
    <property type="entry name" value="Acetyl-CoA synthetase-like"/>
    <property type="match status" value="1"/>
</dbReference>
<feature type="domain" description="AMP-binding enzyme C-terminal" evidence="10">
    <location>
        <begin position="421"/>
        <end position="496"/>
    </location>
</feature>
<dbReference type="Pfam" id="PF13193">
    <property type="entry name" value="AMP-binding_C"/>
    <property type="match status" value="1"/>
</dbReference>
<gene>
    <name evidence="11" type="ORF">BV510_23545</name>
    <name evidence="12" type="ORF">CRI78_07430</name>
</gene>
<feature type="domain" description="AMP-dependent synthetase/ligase" evidence="9">
    <location>
        <begin position="8"/>
        <end position="371"/>
    </location>
</feature>
<evidence type="ECO:0000256" key="3">
    <source>
        <dbReference type="ARBA" id="ARBA00026121"/>
    </source>
</evidence>
<dbReference type="EMBL" id="PDCR01000008">
    <property type="protein sequence ID" value="PEG55038.1"/>
    <property type="molecule type" value="Genomic_DNA"/>
</dbReference>
<keyword evidence="2 12" id="KW-0436">Ligase</keyword>
<evidence type="ECO:0000256" key="1">
    <source>
        <dbReference type="ARBA" id="ARBA00006432"/>
    </source>
</evidence>
<dbReference type="Proteomes" id="UP000220340">
    <property type="component" value="Unassembled WGS sequence"/>
</dbReference>
<evidence type="ECO:0000259" key="10">
    <source>
        <dbReference type="Pfam" id="PF13193"/>
    </source>
</evidence>
<evidence type="ECO:0000256" key="2">
    <source>
        <dbReference type="ARBA" id="ARBA00022598"/>
    </source>
</evidence>
<evidence type="ECO:0000313" key="12">
    <source>
        <dbReference type="EMBL" id="PEG55038.1"/>
    </source>
</evidence>
<reference evidence="12 14" key="2">
    <citation type="submission" date="2017-10" db="EMBL/GenBank/DDBJ databases">
        <title>The new phylogeny of genus Mycobacterium.</title>
        <authorList>
            <person name="Tortoli E."/>
            <person name="Trovato A."/>
            <person name="Cirillo D.M."/>
        </authorList>
    </citation>
    <scope>NUCLEOTIDE SEQUENCE [LARGE SCALE GENOMIC DNA]</scope>
    <source>
        <strain evidence="12 14">IP141170001</strain>
    </source>
</reference>
<dbReference type="InterPro" id="IPR050237">
    <property type="entry name" value="ATP-dep_AMP-bd_enzyme"/>
</dbReference>
<dbReference type="InterPro" id="IPR000873">
    <property type="entry name" value="AMP-dep_synth/lig_dom"/>
</dbReference>
<evidence type="ECO:0000313" key="14">
    <source>
        <dbReference type="Proteomes" id="UP000220340"/>
    </source>
</evidence>
<evidence type="ECO:0000256" key="4">
    <source>
        <dbReference type="ARBA" id="ARBA00036813"/>
    </source>
</evidence>
<accession>A0A1Q4HC28</accession>
<evidence type="ECO:0000313" key="13">
    <source>
        <dbReference type="Proteomes" id="UP000191039"/>
    </source>
</evidence>
<evidence type="ECO:0000313" key="11">
    <source>
        <dbReference type="EMBL" id="OPE48608.1"/>
    </source>
</evidence>
<dbReference type="OrthoDB" id="9803968at2"/>
<dbReference type="GO" id="GO:0004467">
    <property type="term" value="F:long-chain fatty acid-CoA ligase activity"/>
    <property type="evidence" value="ECO:0007669"/>
    <property type="project" value="UniProtKB-EC"/>
</dbReference>
<comment type="similarity">
    <text evidence="1">Belongs to the ATP-dependent AMP-binding enzyme family.</text>
</comment>
<dbReference type="InterPro" id="IPR042099">
    <property type="entry name" value="ANL_N_sf"/>
</dbReference>
<dbReference type="PROSITE" id="PS00455">
    <property type="entry name" value="AMP_BINDING"/>
    <property type="match status" value="1"/>
</dbReference>
<dbReference type="RefSeq" id="WP_073857022.1">
    <property type="nucleotide sequence ID" value="NZ_BAAATC010000003.1"/>
</dbReference>
<protein>
    <recommendedName>
        <fullName evidence="5">Long-chain-fatty-acid--CoA ligase FadD13</fullName>
        <ecNumber evidence="3">6.2.1.3</ecNumber>
    </recommendedName>
    <alternativeName>
        <fullName evidence="6">Fatty acyl-CoA ligase</fullName>
    </alternativeName>
    <alternativeName>
        <fullName evidence="8">Fatty acyl-CoA synthetase</fullName>
    </alternativeName>
    <alternativeName>
        <fullName evidence="7">Very-long-chain fatty-acyl-CoA synthetase</fullName>
    </alternativeName>
</protein>
<reference evidence="11 13" key="1">
    <citation type="submission" date="2016-09" db="EMBL/GenBank/DDBJ databases">
        <title>genome sequences of unsequenced Mycobacteria.</title>
        <authorList>
            <person name="Greninger A.L."/>
            <person name="Jerome K.R."/>
            <person name="Mcnair B."/>
            <person name="Wallis C."/>
            <person name="Fang F."/>
        </authorList>
    </citation>
    <scope>NUCLEOTIDE SEQUENCE [LARGE SCALE GENOMIC DNA]</scope>
    <source>
        <strain evidence="11 13">BM1</strain>
    </source>
</reference>
<evidence type="ECO:0000256" key="5">
    <source>
        <dbReference type="ARBA" id="ARBA00069710"/>
    </source>
</evidence>
<dbReference type="Pfam" id="PF00501">
    <property type="entry name" value="AMP-binding"/>
    <property type="match status" value="1"/>
</dbReference>
<evidence type="ECO:0000256" key="7">
    <source>
        <dbReference type="ARBA" id="ARBA00080667"/>
    </source>
</evidence>
<dbReference type="PANTHER" id="PTHR43767">
    <property type="entry name" value="LONG-CHAIN-FATTY-ACID--COA LIGASE"/>
    <property type="match status" value="1"/>
</dbReference>
<proteinExistence type="inferred from homology"/>
<dbReference type="Gene3D" id="3.30.300.30">
    <property type="match status" value="1"/>
</dbReference>
<dbReference type="InterPro" id="IPR045851">
    <property type="entry name" value="AMP-bd_C_sf"/>
</dbReference>
<dbReference type="Proteomes" id="UP000191039">
    <property type="component" value="Unassembled WGS sequence"/>
</dbReference>
<dbReference type="InterPro" id="IPR020845">
    <property type="entry name" value="AMP-binding_CS"/>
</dbReference>
<dbReference type="EMBL" id="MIJD01000323">
    <property type="protein sequence ID" value="OPE48608.1"/>
    <property type="molecule type" value="Genomic_DNA"/>
</dbReference>
<evidence type="ECO:0000256" key="8">
    <source>
        <dbReference type="ARBA" id="ARBA00083882"/>
    </source>
</evidence>
<name>A0A1Q4HC28_9MYCO</name>
<dbReference type="AlphaFoldDB" id="A0A1Q4HC28"/>
<dbReference type="Gene3D" id="3.40.50.12780">
    <property type="entry name" value="N-terminal domain of ligase-like"/>
    <property type="match status" value="1"/>
</dbReference>
<dbReference type="InterPro" id="IPR025110">
    <property type="entry name" value="AMP-bd_C"/>
</dbReference>
<comment type="catalytic activity">
    <reaction evidence="4">
        <text>a long-chain fatty acid + ATP + CoA = a long-chain fatty acyl-CoA + AMP + diphosphate</text>
        <dbReference type="Rhea" id="RHEA:15421"/>
        <dbReference type="ChEBI" id="CHEBI:30616"/>
        <dbReference type="ChEBI" id="CHEBI:33019"/>
        <dbReference type="ChEBI" id="CHEBI:57287"/>
        <dbReference type="ChEBI" id="CHEBI:57560"/>
        <dbReference type="ChEBI" id="CHEBI:83139"/>
        <dbReference type="ChEBI" id="CHEBI:456215"/>
        <dbReference type="EC" id="6.2.1.3"/>
    </reaction>
</comment>
<comment type="caution">
    <text evidence="12">The sequence shown here is derived from an EMBL/GenBank/DDBJ whole genome shotgun (WGS) entry which is preliminary data.</text>
</comment>
<dbReference type="PANTHER" id="PTHR43767:SF1">
    <property type="entry name" value="NONRIBOSOMAL PEPTIDE SYNTHASE PES1 (EUROFUNG)-RELATED"/>
    <property type="match status" value="1"/>
</dbReference>
<dbReference type="NCBIfam" id="NF004837">
    <property type="entry name" value="PRK06187.1"/>
    <property type="match status" value="1"/>
</dbReference>